<dbReference type="InterPro" id="IPR036388">
    <property type="entry name" value="WH-like_DNA-bd_sf"/>
</dbReference>
<evidence type="ECO:0008006" key="3">
    <source>
        <dbReference type="Google" id="ProtNLM"/>
    </source>
</evidence>
<keyword evidence="2" id="KW-1185">Reference proteome</keyword>
<evidence type="ECO:0000313" key="1">
    <source>
        <dbReference type="EMBL" id="MCZ2221025.1"/>
    </source>
</evidence>
<dbReference type="EMBL" id="JANRML010000006">
    <property type="protein sequence ID" value="MCZ2221025.1"/>
    <property type="molecule type" value="Genomic_DNA"/>
</dbReference>
<evidence type="ECO:0000313" key="2">
    <source>
        <dbReference type="Proteomes" id="UP001071110"/>
    </source>
</evidence>
<organism evidence="1 2">
    <name type="scientific">Corynebacterium pilbarense</name>
    <dbReference type="NCBI Taxonomy" id="1288393"/>
    <lineage>
        <taxon>Bacteria</taxon>
        <taxon>Bacillati</taxon>
        <taxon>Actinomycetota</taxon>
        <taxon>Actinomycetes</taxon>
        <taxon>Mycobacteriales</taxon>
        <taxon>Corynebacteriaceae</taxon>
        <taxon>Corynebacterium</taxon>
    </lineage>
</organism>
<dbReference type="AlphaFoldDB" id="A0A9Q4IHK1"/>
<name>A0A9Q4IHK1_9CORY</name>
<dbReference type="Proteomes" id="UP001071110">
    <property type="component" value="Unassembled WGS sequence"/>
</dbReference>
<proteinExistence type="predicted"/>
<reference evidence="1" key="1">
    <citation type="submission" date="2022-08" db="EMBL/GenBank/DDBJ databases">
        <title>Corynebacterium sp. nov., isolated from clinical breast specimens.</title>
        <authorList>
            <person name="Zhang T."/>
        </authorList>
    </citation>
    <scope>NUCLEOTIDE SEQUENCE</scope>
    <source>
        <strain evidence="1">CCUG 57942</strain>
    </source>
</reference>
<gene>
    <name evidence="1" type="ORF">NUW87_06485</name>
</gene>
<dbReference type="InterPro" id="IPR036390">
    <property type="entry name" value="WH_DNA-bd_sf"/>
</dbReference>
<accession>A0A9Q4IHK1</accession>
<protein>
    <recommendedName>
        <fullName evidence="3">HTH domain-containing protein</fullName>
    </recommendedName>
</protein>
<dbReference type="RefSeq" id="WP_269027759.1">
    <property type="nucleotide sequence ID" value="NZ_BAABDP010000022.1"/>
</dbReference>
<dbReference type="SUPFAM" id="SSF46785">
    <property type="entry name" value="Winged helix' DNA-binding domain"/>
    <property type="match status" value="1"/>
</dbReference>
<comment type="caution">
    <text evidence="1">The sequence shown here is derived from an EMBL/GenBank/DDBJ whole genome shotgun (WGS) entry which is preliminary data.</text>
</comment>
<dbReference type="Gene3D" id="1.10.10.10">
    <property type="entry name" value="Winged helix-like DNA-binding domain superfamily/Winged helix DNA-binding domain"/>
    <property type="match status" value="1"/>
</dbReference>
<sequence>MHTPPALRGLKLIELMQWGQRFAGWELSELTGIKPRTLRNYFTQLKAAGYCIESTPGADGEYWLDPGHYVYPLRFTNEEARTIVIALDVLRTVAPPDSPLMQDAKVLHYLIGRLLPGAALDEVRQMGKEVTRGLIKMRAVYTVWEETEGRR</sequence>